<dbReference type="Ensembl" id="ENSECRT00000010216.1">
    <property type="protein sequence ID" value="ENSECRP00000010050.1"/>
    <property type="gene ID" value="ENSECRG00000006711.1"/>
</dbReference>
<feature type="transmembrane region" description="Helical" evidence="6">
    <location>
        <begin position="138"/>
        <end position="156"/>
    </location>
</feature>
<evidence type="ECO:0000259" key="7">
    <source>
        <dbReference type="PROSITE" id="PS50922"/>
    </source>
</evidence>
<gene>
    <name evidence="8" type="primary">TLCD1</name>
    <name evidence="8" type="synonym">tlcd1</name>
</gene>
<dbReference type="PROSITE" id="PS50922">
    <property type="entry name" value="TLC"/>
    <property type="match status" value="1"/>
</dbReference>
<keyword evidence="4 5" id="KW-0472">Membrane</keyword>
<keyword evidence="3 6" id="KW-1133">Transmembrane helix</keyword>
<dbReference type="CTD" id="116238"/>
<dbReference type="RefSeq" id="XP_028662421.1">
    <property type="nucleotide sequence ID" value="XM_028806588.2"/>
</dbReference>
<dbReference type="GO" id="GO:0071709">
    <property type="term" value="P:membrane assembly"/>
    <property type="evidence" value="ECO:0007669"/>
    <property type="project" value="TreeGrafter"/>
</dbReference>
<evidence type="ECO:0000256" key="3">
    <source>
        <dbReference type="ARBA" id="ARBA00022989"/>
    </source>
</evidence>
<dbReference type="GO" id="GO:0005886">
    <property type="term" value="C:plasma membrane"/>
    <property type="evidence" value="ECO:0007669"/>
    <property type="project" value="TreeGrafter"/>
</dbReference>
<feature type="transmembrane region" description="Helical" evidence="6">
    <location>
        <begin position="12"/>
        <end position="30"/>
    </location>
</feature>
<dbReference type="PANTHER" id="PTHR13439">
    <property type="entry name" value="CT120 PROTEIN"/>
    <property type="match status" value="1"/>
</dbReference>
<dbReference type="GO" id="GO:0097035">
    <property type="term" value="P:regulation of membrane lipid distribution"/>
    <property type="evidence" value="ECO:0007669"/>
    <property type="project" value="TreeGrafter"/>
</dbReference>
<feature type="transmembrane region" description="Helical" evidence="6">
    <location>
        <begin position="51"/>
        <end position="74"/>
    </location>
</feature>
<dbReference type="InterPro" id="IPR006634">
    <property type="entry name" value="TLC-dom"/>
</dbReference>
<dbReference type="GO" id="GO:0055091">
    <property type="term" value="P:phospholipid homeostasis"/>
    <property type="evidence" value="ECO:0007669"/>
    <property type="project" value="TreeGrafter"/>
</dbReference>
<reference evidence="8" key="3">
    <citation type="submission" date="2025-09" db="UniProtKB">
        <authorList>
            <consortium name="Ensembl"/>
        </authorList>
    </citation>
    <scope>IDENTIFICATION</scope>
</reference>
<keyword evidence="2 5" id="KW-0812">Transmembrane</keyword>
<proteinExistence type="predicted"/>
<dbReference type="GeneID" id="114655523"/>
<protein>
    <submittedName>
        <fullName evidence="8">TLC domain containing 1</fullName>
    </submittedName>
</protein>
<evidence type="ECO:0000256" key="6">
    <source>
        <dbReference type="SAM" id="Phobius"/>
    </source>
</evidence>
<feature type="transmembrane region" description="Helical" evidence="6">
    <location>
        <begin position="205"/>
        <end position="227"/>
    </location>
</feature>
<evidence type="ECO:0000256" key="5">
    <source>
        <dbReference type="PROSITE-ProRule" id="PRU00205"/>
    </source>
</evidence>
<dbReference type="GO" id="GO:0007009">
    <property type="term" value="P:plasma membrane organization"/>
    <property type="evidence" value="ECO:0007669"/>
    <property type="project" value="TreeGrafter"/>
</dbReference>
<name>A0A8C4X7B5_ERPCA</name>
<dbReference type="Pfam" id="PF03798">
    <property type="entry name" value="TRAM_LAG1_CLN8"/>
    <property type="match status" value="1"/>
</dbReference>
<organism evidence="8 9">
    <name type="scientific">Erpetoichthys calabaricus</name>
    <name type="common">Rope fish</name>
    <name type="synonym">Calamoichthys calabaricus</name>
    <dbReference type="NCBI Taxonomy" id="27687"/>
    <lineage>
        <taxon>Eukaryota</taxon>
        <taxon>Metazoa</taxon>
        <taxon>Chordata</taxon>
        <taxon>Craniata</taxon>
        <taxon>Vertebrata</taxon>
        <taxon>Euteleostomi</taxon>
        <taxon>Actinopterygii</taxon>
        <taxon>Polypteriformes</taxon>
        <taxon>Polypteridae</taxon>
        <taxon>Erpetoichthys</taxon>
    </lineage>
</organism>
<dbReference type="AlphaFoldDB" id="A0A8C4X7B5"/>
<evidence type="ECO:0000256" key="2">
    <source>
        <dbReference type="ARBA" id="ARBA00022692"/>
    </source>
</evidence>
<dbReference type="Proteomes" id="UP000694620">
    <property type="component" value="Chromosome 8"/>
</dbReference>
<dbReference type="InterPro" id="IPR050846">
    <property type="entry name" value="TLCD"/>
</dbReference>
<reference evidence="8" key="2">
    <citation type="submission" date="2025-08" db="UniProtKB">
        <authorList>
            <consortium name="Ensembl"/>
        </authorList>
    </citation>
    <scope>IDENTIFICATION</scope>
</reference>
<accession>A0A8C4X7B5</accession>
<evidence type="ECO:0000313" key="9">
    <source>
        <dbReference type="Proteomes" id="UP000694620"/>
    </source>
</evidence>
<dbReference type="GeneTree" id="ENSGT01010000222313"/>
<dbReference type="PANTHER" id="PTHR13439:SF5">
    <property type="entry name" value="TLC DOMAIN-CONTAINING PROTEIN 1"/>
    <property type="match status" value="1"/>
</dbReference>
<dbReference type="OrthoDB" id="10266980at2759"/>
<feature type="transmembrane region" description="Helical" evidence="6">
    <location>
        <begin position="177"/>
        <end position="199"/>
    </location>
</feature>
<feature type="transmembrane region" description="Helical" evidence="6">
    <location>
        <begin position="80"/>
        <end position="100"/>
    </location>
</feature>
<evidence type="ECO:0000256" key="4">
    <source>
        <dbReference type="ARBA" id="ARBA00023136"/>
    </source>
</evidence>
<feature type="transmembrane region" description="Helical" evidence="6">
    <location>
        <begin position="112"/>
        <end position="132"/>
    </location>
</feature>
<evidence type="ECO:0000313" key="8">
    <source>
        <dbReference type="Ensembl" id="ENSECRP00000010050.1"/>
    </source>
</evidence>
<sequence length="256" mass="29590">MEDTLTIFQNYPTLSILVWALLFRGLHRLLRELPLPRCVAQDRIKSWRWRNLSVSLVHSIVTGPGALCCVFLKPDMLADIMLSFSHAAYLLVCVSSGYFIQDAADIIISGQSRASWEFLVHHALVISSFLYTIYTHRYVAGSVLALFVEMNSIFLHSRLLLKLANAQTSDLYCVNKYVNFATYVLFRLGAQFYITWYILYNFNTLVHPSFFLVALMLMNLMILVYFYRLLRTDFLRSPKSRIVLNGTNNNLKFVDD</sequence>
<keyword evidence="9" id="KW-1185">Reference proteome</keyword>
<dbReference type="SMART" id="SM00724">
    <property type="entry name" value="TLC"/>
    <property type="match status" value="1"/>
</dbReference>
<reference evidence="8" key="1">
    <citation type="submission" date="2021-06" db="EMBL/GenBank/DDBJ databases">
        <authorList>
            <consortium name="Wellcome Sanger Institute Data Sharing"/>
        </authorList>
    </citation>
    <scope>NUCLEOTIDE SEQUENCE [LARGE SCALE GENOMIC DNA]</scope>
</reference>
<comment type="subcellular location">
    <subcellularLocation>
        <location evidence="1">Membrane</location>
        <topology evidence="1">Multi-pass membrane protein</topology>
    </subcellularLocation>
</comment>
<feature type="domain" description="TLC" evidence="7">
    <location>
        <begin position="44"/>
        <end position="238"/>
    </location>
</feature>
<evidence type="ECO:0000256" key="1">
    <source>
        <dbReference type="ARBA" id="ARBA00004141"/>
    </source>
</evidence>